<evidence type="ECO:0000256" key="1">
    <source>
        <dbReference type="ARBA" id="ARBA00023016"/>
    </source>
</evidence>
<sequence>MTKKICIICTSCDKIGDPAEATGAWAEEIVAPYRVWQKHGYSVTISSIKGGEVPMDQASLEPPFLNKEVEDFLLDDDAMKGLMESTPLADIKAADFDAFFLAGGHGTVGDFPNDPNLIALLEAAAAAGKVISSVCHGAEGFVNVKGPDGKPLVAGKCVTCFTDKEEYAVVKEKLVPFLLEAKLREQGARFEAAKELWAPHVVADHKLVTGQNPASSAAVAKLVAEVLSS</sequence>
<dbReference type="InterPro" id="IPR029062">
    <property type="entry name" value="Class_I_gatase-like"/>
</dbReference>
<dbReference type="Pfam" id="PF01965">
    <property type="entry name" value="DJ-1_PfpI"/>
    <property type="match status" value="1"/>
</dbReference>
<dbReference type="SUPFAM" id="SSF52317">
    <property type="entry name" value="Class I glutamine amidotransferase-like"/>
    <property type="match status" value="1"/>
</dbReference>
<dbReference type="Gene3D" id="3.40.50.880">
    <property type="match status" value="1"/>
</dbReference>
<dbReference type="GO" id="GO:0005737">
    <property type="term" value="C:cytoplasm"/>
    <property type="evidence" value="ECO:0007669"/>
    <property type="project" value="TreeGrafter"/>
</dbReference>
<keyword evidence="6" id="KW-1185">Reference proteome</keyword>
<protein>
    <recommendedName>
        <fullName evidence="4">DJ-1/PfpI domain-containing protein</fullName>
    </recommendedName>
</protein>
<dbReference type="GO" id="GO:0019243">
    <property type="term" value="P:methylglyoxal catabolic process to D-lactate via S-lactoyl-glutathione"/>
    <property type="evidence" value="ECO:0007669"/>
    <property type="project" value="TreeGrafter"/>
</dbReference>
<dbReference type="Proteomes" id="UP000650467">
    <property type="component" value="Unassembled WGS sequence"/>
</dbReference>
<evidence type="ECO:0000313" key="5">
    <source>
        <dbReference type="EMBL" id="KAG2423128.1"/>
    </source>
</evidence>
<keyword evidence="1" id="KW-0346">Stress response</keyword>
<organism evidence="5 6">
    <name type="scientific">Chlamydomonas incerta</name>
    <dbReference type="NCBI Taxonomy" id="51695"/>
    <lineage>
        <taxon>Eukaryota</taxon>
        <taxon>Viridiplantae</taxon>
        <taxon>Chlorophyta</taxon>
        <taxon>core chlorophytes</taxon>
        <taxon>Chlorophyceae</taxon>
        <taxon>CS clade</taxon>
        <taxon>Chlamydomonadales</taxon>
        <taxon>Chlamydomonadaceae</taxon>
        <taxon>Chlamydomonas</taxon>
    </lineage>
</organism>
<feature type="domain" description="DJ-1/PfpI" evidence="4">
    <location>
        <begin position="27"/>
        <end position="223"/>
    </location>
</feature>
<evidence type="ECO:0000313" key="6">
    <source>
        <dbReference type="Proteomes" id="UP000650467"/>
    </source>
</evidence>
<proteinExistence type="inferred from homology"/>
<evidence type="ECO:0000259" key="4">
    <source>
        <dbReference type="Pfam" id="PF01965"/>
    </source>
</evidence>
<accession>A0A835S9C7</accession>
<dbReference type="PANTHER" id="PTHR48094:SF11">
    <property type="entry name" value="GLUTATHIONE-INDEPENDENT GLYOXALASE HSP31-RELATED"/>
    <property type="match status" value="1"/>
</dbReference>
<comment type="caution">
    <text evidence="5">The sequence shown here is derived from an EMBL/GenBank/DDBJ whole genome shotgun (WGS) entry which is preliminary data.</text>
</comment>
<evidence type="ECO:0000256" key="2">
    <source>
        <dbReference type="ARBA" id="ARBA00023239"/>
    </source>
</evidence>
<dbReference type="PANTHER" id="PTHR48094">
    <property type="entry name" value="PROTEIN/NUCLEIC ACID DEGLYCASE DJ-1-RELATED"/>
    <property type="match status" value="1"/>
</dbReference>
<gene>
    <name evidence="5" type="ORF">HXX76_015513</name>
</gene>
<evidence type="ECO:0000256" key="3">
    <source>
        <dbReference type="ARBA" id="ARBA00038493"/>
    </source>
</evidence>
<dbReference type="InterPro" id="IPR002818">
    <property type="entry name" value="DJ-1/PfpI"/>
</dbReference>
<keyword evidence="2" id="KW-0456">Lyase</keyword>
<dbReference type="GO" id="GO:0019172">
    <property type="term" value="F:glyoxalase III activity"/>
    <property type="evidence" value="ECO:0007669"/>
    <property type="project" value="TreeGrafter"/>
</dbReference>
<comment type="similarity">
    <text evidence="3">Belongs to the peptidase C56 family. HSP31-like subfamily.</text>
</comment>
<dbReference type="CDD" id="cd03141">
    <property type="entry name" value="GATase1_Hsp31_like"/>
    <property type="match status" value="1"/>
</dbReference>
<dbReference type="InterPro" id="IPR050325">
    <property type="entry name" value="Prot/Nucl_acid_deglycase"/>
</dbReference>
<name>A0A835S9C7_CHLIN</name>
<dbReference type="AlphaFoldDB" id="A0A835S9C7"/>
<reference evidence="5" key="1">
    <citation type="journal article" date="2020" name="bioRxiv">
        <title>Comparative genomics of Chlamydomonas.</title>
        <authorList>
            <person name="Craig R.J."/>
            <person name="Hasan A.R."/>
            <person name="Ness R.W."/>
            <person name="Keightley P.D."/>
        </authorList>
    </citation>
    <scope>NUCLEOTIDE SEQUENCE</scope>
    <source>
        <strain evidence="5">SAG 7.73</strain>
    </source>
</reference>
<dbReference type="EMBL" id="JAEHOC010000085">
    <property type="protein sequence ID" value="KAG2423128.1"/>
    <property type="molecule type" value="Genomic_DNA"/>
</dbReference>
<dbReference type="OrthoDB" id="543156at2759"/>